<evidence type="ECO:0000313" key="2">
    <source>
        <dbReference type="EMBL" id="CAB3229995.1"/>
    </source>
</evidence>
<organism evidence="2 3">
    <name type="scientific">Arctia plantaginis</name>
    <name type="common">Wood tiger moth</name>
    <name type="synonym">Phalaena plantaginis</name>
    <dbReference type="NCBI Taxonomy" id="874455"/>
    <lineage>
        <taxon>Eukaryota</taxon>
        <taxon>Metazoa</taxon>
        <taxon>Ecdysozoa</taxon>
        <taxon>Arthropoda</taxon>
        <taxon>Hexapoda</taxon>
        <taxon>Insecta</taxon>
        <taxon>Pterygota</taxon>
        <taxon>Neoptera</taxon>
        <taxon>Endopterygota</taxon>
        <taxon>Lepidoptera</taxon>
        <taxon>Glossata</taxon>
        <taxon>Ditrysia</taxon>
        <taxon>Noctuoidea</taxon>
        <taxon>Erebidae</taxon>
        <taxon>Arctiinae</taxon>
        <taxon>Arctia</taxon>
    </lineage>
</organism>
<dbReference type="InterPro" id="IPR038765">
    <property type="entry name" value="Papain-like_cys_pep_sf"/>
</dbReference>
<proteinExistence type="predicted"/>
<name>A0A8S0ZAZ0_ARCPL</name>
<comment type="caution">
    <text evidence="2">The sequence shown here is derived from an EMBL/GenBank/DDBJ whole genome shotgun (WGS) entry which is preliminary data.</text>
</comment>
<dbReference type="SMART" id="SM00848">
    <property type="entry name" value="Inhibitor_I29"/>
    <property type="match status" value="1"/>
</dbReference>
<dbReference type="SUPFAM" id="SSF54001">
    <property type="entry name" value="Cysteine proteinases"/>
    <property type="match status" value="1"/>
</dbReference>
<dbReference type="Proteomes" id="UP000494106">
    <property type="component" value="Unassembled WGS sequence"/>
</dbReference>
<dbReference type="OrthoDB" id="5855924at2759"/>
<dbReference type="Gene3D" id="1.10.287.2250">
    <property type="match status" value="1"/>
</dbReference>
<evidence type="ECO:0000313" key="3">
    <source>
        <dbReference type="Proteomes" id="UP000494106"/>
    </source>
</evidence>
<reference evidence="2 3" key="1">
    <citation type="submission" date="2020-04" db="EMBL/GenBank/DDBJ databases">
        <authorList>
            <person name="Wallbank WR R."/>
            <person name="Pardo Diaz C."/>
            <person name="Kozak K."/>
            <person name="Martin S."/>
            <person name="Jiggins C."/>
            <person name="Moest M."/>
            <person name="Warren A I."/>
            <person name="Byers J.R.P. K."/>
            <person name="Montejo-Kovacevich G."/>
            <person name="Yen C E."/>
        </authorList>
    </citation>
    <scope>NUCLEOTIDE SEQUENCE [LARGE SCALE GENOMIC DNA]</scope>
</reference>
<keyword evidence="3" id="KW-1185">Reference proteome</keyword>
<dbReference type="EMBL" id="CADEBC010000426">
    <property type="protein sequence ID" value="CAB3229995.1"/>
    <property type="molecule type" value="Genomic_DNA"/>
</dbReference>
<feature type="domain" description="Cathepsin propeptide inhibitor" evidence="1">
    <location>
        <begin position="18"/>
        <end position="75"/>
    </location>
</feature>
<sequence>MMNNLNRYTNWKTRQNCLKQFIKDYDKKYKNEEDKSEHYKTFVNTLKEINMINSNKEYSSTVDINLFADLSTEERQQYSGVAALLGR</sequence>
<gene>
    <name evidence="2" type="ORF">APLA_LOCUS4060</name>
</gene>
<evidence type="ECO:0000259" key="1">
    <source>
        <dbReference type="SMART" id="SM00848"/>
    </source>
</evidence>
<protein>
    <recommendedName>
        <fullName evidence="1">Cathepsin propeptide inhibitor domain-containing protein</fullName>
    </recommendedName>
</protein>
<dbReference type="Pfam" id="PF08246">
    <property type="entry name" value="Inhibitor_I29"/>
    <property type="match status" value="1"/>
</dbReference>
<dbReference type="InterPro" id="IPR013201">
    <property type="entry name" value="Prot_inhib_I29"/>
</dbReference>
<accession>A0A8S0ZAZ0</accession>
<dbReference type="AlphaFoldDB" id="A0A8S0ZAZ0"/>